<dbReference type="PANTHER" id="PTHR37592:SF1">
    <property type="match status" value="1"/>
</dbReference>
<dbReference type="Pfam" id="PF23631">
    <property type="entry name" value="DUF7143"/>
    <property type="match status" value="1"/>
</dbReference>
<sequence length="163" mass="16684">GSTALPAEVATGVPALAKAVTCNTKTQIVPGVPDVTSGGIALSTIDFQKSSKSPLGFALATFTTPTNPAQADVATLQNQLNDYLALEAGIRSQPSNNANKVLLEKIKGPKFFLQFQMARVNAANGVKVSAAGTVAHQQAKVIKNAAGASAQEIAQVNALAKQT</sequence>
<proteinExistence type="predicted"/>
<feature type="non-terminal residue" evidence="2">
    <location>
        <position position="1"/>
    </location>
</feature>
<evidence type="ECO:0000313" key="3">
    <source>
        <dbReference type="Proteomes" id="UP001295794"/>
    </source>
</evidence>
<accession>A0AAD2K5J5</accession>
<feature type="domain" description="DUF7143" evidence="1">
    <location>
        <begin position="1"/>
        <end position="162"/>
    </location>
</feature>
<evidence type="ECO:0000313" key="2">
    <source>
        <dbReference type="EMBL" id="CAK5280164.1"/>
    </source>
</evidence>
<name>A0AAD2K5J5_9AGAR</name>
<dbReference type="AlphaFoldDB" id="A0AAD2K5J5"/>
<protein>
    <recommendedName>
        <fullName evidence="1">DUF7143 domain-containing protein</fullName>
    </recommendedName>
</protein>
<gene>
    <name evidence="2" type="ORF">MYCIT1_LOCUS30639</name>
</gene>
<dbReference type="Proteomes" id="UP001295794">
    <property type="component" value="Unassembled WGS sequence"/>
</dbReference>
<organism evidence="2 3">
    <name type="scientific">Mycena citricolor</name>
    <dbReference type="NCBI Taxonomy" id="2018698"/>
    <lineage>
        <taxon>Eukaryota</taxon>
        <taxon>Fungi</taxon>
        <taxon>Dikarya</taxon>
        <taxon>Basidiomycota</taxon>
        <taxon>Agaricomycotina</taxon>
        <taxon>Agaricomycetes</taxon>
        <taxon>Agaricomycetidae</taxon>
        <taxon>Agaricales</taxon>
        <taxon>Marasmiineae</taxon>
        <taxon>Mycenaceae</taxon>
        <taxon>Mycena</taxon>
    </lineage>
</organism>
<dbReference type="PANTHER" id="PTHR37592">
    <property type="match status" value="1"/>
</dbReference>
<evidence type="ECO:0000259" key="1">
    <source>
        <dbReference type="Pfam" id="PF23631"/>
    </source>
</evidence>
<keyword evidence="3" id="KW-1185">Reference proteome</keyword>
<dbReference type="EMBL" id="CAVNYO010000440">
    <property type="protein sequence ID" value="CAK5280164.1"/>
    <property type="molecule type" value="Genomic_DNA"/>
</dbReference>
<comment type="caution">
    <text evidence="2">The sequence shown here is derived from an EMBL/GenBank/DDBJ whole genome shotgun (WGS) entry which is preliminary data.</text>
</comment>
<reference evidence="2" key="1">
    <citation type="submission" date="2023-11" db="EMBL/GenBank/DDBJ databases">
        <authorList>
            <person name="De Vega J J."/>
            <person name="De Vega J J."/>
        </authorList>
    </citation>
    <scope>NUCLEOTIDE SEQUENCE</scope>
</reference>
<dbReference type="InterPro" id="IPR055567">
    <property type="entry name" value="DUF7143"/>
</dbReference>